<dbReference type="Pfam" id="PF12833">
    <property type="entry name" value="HTH_18"/>
    <property type="match status" value="1"/>
</dbReference>
<evidence type="ECO:0000313" key="5">
    <source>
        <dbReference type="EMBL" id="SDM28441.1"/>
    </source>
</evidence>
<dbReference type="InterPro" id="IPR014710">
    <property type="entry name" value="RmlC-like_jellyroll"/>
</dbReference>
<dbReference type="SUPFAM" id="SSF51182">
    <property type="entry name" value="RmlC-like cupins"/>
    <property type="match status" value="1"/>
</dbReference>
<evidence type="ECO:0000256" key="3">
    <source>
        <dbReference type="ARBA" id="ARBA00023163"/>
    </source>
</evidence>
<keyword evidence="2" id="KW-0238">DNA-binding</keyword>
<evidence type="ECO:0000256" key="2">
    <source>
        <dbReference type="ARBA" id="ARBA00023125"/>
    </source>
</evidence>
<evidence type="ECO:0000259" key="4">
    <source>
        <dbReference type="PROSITE" id="PS01124"/>
    </source>
</evidence>
<dbReference type="InterPro" id="IPR018062">
    <property type="entry name" value="HTH_AraC-typ_CS"/>
</dbReference>
<dbReference type="Proteomes" id="UP000199759">
    <property type="component" value="Unassembled WGS sequence"/>
</dbReference>
<dbReference type="EMBL" id="FNHG01000008">
    <property type="protein sequence ID" value="SDM28441.1"/>
    <property type="molecule type" value="Genomic_DNA"/>
</dbReference>
<dbReference type="InterPro" id="IPR018060">
    <property type="entry name" value="HTH_AraC"/>
</dbReference>
<keyword evidence="1" id="KW-0805">Transcription regulation</keyword>
<dbReference type="SUPFAM" id="SSF46689">
    <property type="entry name" value="Homeodomain-like"/>
    <property type="match status" value="2"/>
</dbReference>
<dbReference type="RefSeq" id="WP_176780297.1">
    <property type="nucleotide sequence ID" value="NZ_FNHG01000008.1"/>
</dbReference>
<dbReference type="Gene3D" id="2.60.120.10">
    <property type="entry name" value="Jelly Rolls"/>
    <property type="match status" value="1"/>
</dbReference>
<evidence type="ECO:0000313" key="6">
    <source>
        <dbReference type="Proteomes" id="UP000199759"/>
    </source>
</evidence>
<dbReference type="InterPro" id="IPR009057">
    <property type="entry name" value="Homeodomain-like_sf"/>
</dbReference>
<dbReference type="Gene3D" id="1.10.10.60">
    <property type="entry name" value="Homeodomain-like"/>
    <property type="match status" value="2"/>
</dbReference>
<dbReference type="GO" id="GO:0043565">
    <property type="term" value="F:sequence-specific DNA binding"/>
    <property type="evidence" value="ECO:0007669"/>
    <property type="project" value="InterPro"/>
</dbReference>
<dbReference type="SMART" id="SM00342">
    <property type="entry name" value="HTH_ARAC"/>
    <property type="match status" value="1"/>
</dbReference>
<accession>A0A1G9RYY0</accession>
<dbReference type="InterPro" id="IPR011051">
    <property type="entry name" value="RmlC_Cupin_sf"/>
</dbReference>
<evidence type="ECO:0000256" key="1">
    <source>
        <dbReference type="ARBA" id="ARBA00023015"/>
    </source>
</evidence>
<name>A0A1G9RYY0_9PROT</name>
<dbReference type="STRING" id="144026.SAMN04488568_10848"/>
<feature type="domain" description="HTH araC/xylS-type" evidence="4">
    <location>
        <begin position="161"/>
        <end position="257"/>
    </location>
</feature>
<dbReference type="PANTHER" id="PTHR46796">
    <property type="entry name" value="HTH-TYPE TRANSCRIPTIONAL ACTIVATOR RHAS-RELATED"/>
    <property type="match status" value="1"/>
</dbReference>
<keyword evidence="3" id="KW-0804">Transcription</keyword>
<sequence>MQHAQLFAGSGTSARLSYYAPGASMAAHHHEVHQFSCLLIGEFLEAHAGHEREIGQPSVGVKPAGLEHYNQYGPNGALILSINLEPSRMDEYLPGCSTDWRWQAGVMAGRERRSVLALSSLPRGSQAEAETRICDLLAVMTPERDRPASASPGAAVPGWLARVRDALRESETSPDLQRLADEAGVHRVHLSRVFAREFGVPPSLYRRRCRLARAIADMLQGATLADAAHSAGFADQSHFSRFAKTETGYSPNRLKTLLAAA</sequence>
<protein>
    <submittedName>
        <fullName evidence="5">AraC family transcriptional regulator</fullName>
    </submittedName>
</protein>
<dbReference type="InterPro" id="IPR050204">
    <property type="entry name" value="AraC_XylS_family_regulators"/>
</dbReference>
<proteinExistence type="predicted"/>
<dbReference type="AlphaFoldDB" id="A0A1G9RYY0"/>
<reference evidence="5 6" key="1">
    <citation type="submission" date="2016-10" db="EMBL/GenBank/DDBJ databases">
        <authorList>
            <person name="de Groot N.N."/>
        </authorList>
    </citation>
    <scope>NUCLEOTIDE SEQUENCE [LARGE SCALE GENOMIC DNA]</scope>
    <source>
        <strain evidence="5 6">DSM 16077</strain>
    </source>
</reference>
<organism evidence="5 6">
    <name type="scientific">Maricaulis salignorans</name>
    <dbReference type="NCBI Taxonomy" id="144026"/>
    <lineage>
        <taxon>Bacteria</taxon>
        <taxon>Pseudomonadati</taxon>
        <taxon>Pseudomonadota</taxon>
        <taxon>Alphaproteobacteria</taxon>
        <taxon>Maricaulales</taxon>
        <taxon>Maricaulaceae</taxon>
        <taxon>Maricaulis</taxon>
    </lineage>
</organism>
<dbReference type="GO" id="GO:0003700">
    <property type="term" value="F:DNA-binding transcription factor activity"/>
    <property type="evidence" value="ECO:0007669"/>
    <property type="project" value="InterPro"/>
</dbReference>
<keyword evidence="6" id="KW-1185">Reference proteome</keyword>
<gene>
    <name evidence="5" type="ORF">SAMN04488568_10848</name>
</gene>
<dbReference type="PROSITE" id="PS00041">
    <property type="entry name" value="HTH_ARAC_FAMILY_1"/>
    <property type="match status" value="2"/>
</dbReference>
<dbReference type="PROSITE" id="PS01124">
    <property type="entry name" value="HTH_ARAC_FAMILY_2"/>
    <property type="match status" value="1"/>
</dbReference>